<comment type="caution">
    <text evidence="1">The sequence shown here is derived from an EMBL/GenBank/DDBJ whole genome shotgun (WGS) entry which is preliminary data.</text>
</comment>
<name>A0ABT7VWF2_9GAMM</name>
<dbReference type="EMBL" id="JAUCGM010000954">
    <property type="protein sequence ID" value="MDM8563904.1"/>
    <property type="molecule type" value="Genomic_DNA"/>
</dbReference>
<reference evidence="1" key="1">
    <citation type="submission" date="2023-06" db="EMBL/GenBank/DDBJ databases">
        <title>Uncultivated large filamentous bacteria from sulfidic sediments reveal new species and different genomic features in energy metabolism and defense.</title>
        <authorList>
            <person name="Fonseca A."/>
        </authorList>
    </citation>
    <scope>NUCLEOTIDE SEQUENCE</scope>
    <source>
        <strain evidence="1">HSG4</strain>
    </source>
</reference>
<protein>
    <recommendedName>
        <fullName evidence="3">Membrane protein involved in aromatic hydrocarbon degradation</fullName>
    </recommendedName>
</protein>
<gene>
    <name evidence="1" type="ORF">QUF54_11175</name>
</gene>
<dbReference type="Gene3D" id="2.40.160.60">
    <property type="entry name" value="Outer membrane protein transport protein (OMPP1/FadL/TodX)"/>
    <property type="match status" value="1"/>
</dbReference>
<evidence type="ECO:0000313" key="2">
    <source>
        <dbReference type="Proteomes" id="UP001171945"/>
    </source>
</evidence>
<evidence type="ECO:0000313" key="1">
    <source>
        <dbReference type="EMBL" id="MDM8563904.1"/>
    </source>
</evidence>
<feature type="non-terminal residue" evidence="1">
    <location>
        <position position="1"/>
    </location>
</feature>
<proteinExistence type="predicted"/>
<accession>A0ABT7VWF2</accession>
<evidence type="ECO:0008006" key="3">
    <source>
        <dbReference type="Google" id="ProtNLM"/>
    </source>
</evidence>
<dbReference type="Proteomes" id="UP001171945">
    <property type="component" value="Unassembled WGS sequence"/>
</dbReference>
<keyword evidence="2" id="KW-1185">Reference proteome</keyword>
<sequence length="341" mass="37760">YFVGIDHSTDEPIFGGRFDGTEEYKGQFTYDSKVNEIWGGLSWAHLLHENISVGISGFLALRKQSFNVVQFARVTNPESKWIASEDAFQNADFYNVRGLLKFGLAGDFGALKVGATLTTPSVSFFGTGTVAGGYGQFKEDEARGILADDHQDDLDAKYKTPLSLALGLEYAINQKTSVAGTIEWFAKQKSYDVITPNSKNWLVGGGEMFLDTQELKVEDKADSVVNFAVAVEQVFINKITGYLSFSTDFSSFPGGSYNSMGINDWDIYHLTVGLTRQNKASSFALGFTYSFGSQDDFERLAYINPTDRRGDDYILAMNDEGKASADYRAFGIIVGYTYFFK</sequence>
<organism evidence="1 2">
    <name type="scientific">Candidatus Marithioploca araucensis</name>
    <dbReference type="NCBI Taxonomy" id="70273"/>
    <lineage>
        <taxon>Bacteria</taxon>
        <taxon>Pseudomonadati</taxon>
        <taxon>Pseudomonadota</taxon>
        <taxon>Gammaproteobacteria</taxon>
        <taxon>Thiotrichales</taxon>
        <taxon>Thiotrichaceae</taxon>
        <taxon>Candidatus Marithioploca</taxon>
    </lineage>
</organism>